<protein>
    <submittedName>
        <fullName evidence="2">Metal-dependent hydrolase</fullName>
    </submittedName>
</protein>
<organism evidence="2 3">
    <name type="scientific">Chitinimonas viridis</name>
    <dbReference type="NCBI Taxonomy" id="664880"/>
    <lineage>
        <taxon>Bacteria</taxon>
        <taxon>Pseudomonadati</taxon>
        <taxon>Pseudomonadota</taxon>
        <taxon>Betaproteobacteria</taxon>
        <taxon>Neisseriales</taxon>
        <taxon>Chitinibacteraceae</taxon>
        <taxon>Chitinimonas</taxon>
    </lineage>
</organism>
<feature type="transmembrane region" description="Helical" evidence="1">
    <location>
        <begin position="86"/>
        <end position="104"/>
    </location>
</feature>
<evidence type="ECO:0000256" key="1">
    <source>
        <dbReference type="SAM" id="Phobius"/>
    </source>
</evidence>
<keyword evidence="1" id="KW-0812">Transmembrane</keyword>
<dbReference type="GO" id="GO:0016787">
    <property type="term" value="F:hydrolase activity"/>
    <property type="evidence" value="ECO:0007669"/>
    <property type="project" value="UniProtKB-KW"/>
</dbReference>
<reference evidence="2" key="1">
    <citation type="journal article" date="2014" name="Int. J. Syst. Evol. Microbiol.">
        <title>Complete genome of a new Firmicutes species belonging to the dominant human colonic microbiota ('Ruminococcus bicirculans') reveals two chromosomes and a selective capacity to utilize plant glucans.</title>
        <authorList>
            <consortium name="NISC Comparative Sequencing Program"/>
            <person name="Wegmann U."/>
            <person name="Louis P."/>
            <person name="Goesmann A."/>
            <person name="Henrissat B."/>
            <person name="Duncan S.H."/>
            <person name="Flint H.J."/>
        </authorList>
    </citation>
    <scope>NUCLEOTIDE SEQUENCE</scope>
    <source>
        <strain evidence="2">CECT 7703</strain>
    </source>
</reference>
<accession>A0ABT8B995</accession>
<dbReference type="InterPro" id="IPR007404">
    <property type="entry name" value="YdjM-like"/>
</dbReference>
<sequence>MPTIFSHALLPLAVGLGLGRNRVPPVLLLEGMLAAVLPDADVIAFKLGIPYSDNLGHRGASHALLTALIVSGLACGVVARWRNAWAWWFLFFAMASHGLLDSLTDGGKGVALLWPWSDTRWFAGWRPIEVSPIGWSRFWSARGWEVVQSEFVWIWLPCAALTAMLLLWRASVPWRRS</sequence>
<dbReference type="PANTHER" id="PTHR35531">
    <property type="entry name" value="INNER MEMBRANE PROTEIN YBCI-RELATED"/>
    <property type="match status" value="1"/>
</dbReference>
<keyword evidence="1" id="KW-1133">Transmembrane helix</keyword>
<evidence type="ECO:0000313" key="3">
    <source>
        <dbReference type="Proteomes" id="UP001180081"/>
    </source>
</evidence>
<proteinExistence type="predicted"/>
<feature type="transmembrane region" description="Helical" evidence="1">
    <location>
        <begin position="60"/>
        <end position="79"/>
    </location>
</feature>
<gene>
    <name evidence="2" type="ORF">QWZ03_15720</name>
</gene>
<comment type="caution">
    <text evidence="2">The sequence shown here is derived from an EMBL/GenBank/DDBJ whole genome shotgun (WGS) entry which is preliminary data.</text>
</comment>
<name>A0ABT8B995_9NEIS</name>
<dbReference type="Proteomes" id="UP001180081">
    <property type="component" value="Unassembled WGS sequence"/>
</dbReference>
<evidence type="ECO:0000313" key="2">
    <source>
        <dbReference type="EMBL" id="MDN3578216.1"/>
    </source>
</evidence>
<keyword evidence="1" id="KW-0472">Membrane</keyword>
<feature type="transmembrane region" description="Helical" evidence="1">
    <location>
        <begin position="151"/>
        <end position="168"/>
    </location>
</feature>
<keyword evidence="2" id="KW-0378">Hydrolase</keyword>
<dbReference type="RefSeq" id="WP_290333583.1">
    <property type="nucleotide sequence ID" value="NZ_JAUFPU010000018.1"/>
</dbReference>
<dbReference type="PANTHER" id="PTHR35531:SF1">
    <property type="entry name" value="INNER MEMBRANE PROTEIN YBCI-RELATED"/>
    <property type="match status" value="1"/>
</dbReference>
<keyword evidence="3" id="KW-1185">Reference proteome</keyword>
<dbReference type="EMBL" id="JAUFPU010000018">
    <property type="protein sequence ID" value="MDN3578216.1"/>
    <property type="molecule type" value="Genomic_DNA"/>
</dbReference>
<dbReference type="Pfam" id="PF04307">
    <property type="entry name" value="YdjM"/>
    <property type="match status" value="1"/>
</dbReference>
<reference evidence="2" key="2">
    <citation type="submission" date="2023-06" db="EMBL/GenBank/DDBJ databases">
        <authorList>
            <person name="Lucena T."/>
            <person name="Sun Q."/>
        </authorList>
    </citation>
    <scope>NUCLEOTIDE SEQUENCE</scope>
    <source>
        <strain evidence="2">CECT 7703</strain>
    </source>
</reference>